<sequence length="450" mass="50504">MSKEVTNMNVVIDRCVLDTSLERLFPAVRKANSGGANRQEVDLGDPSVTLTSHRRRRRLYKRVQRIFCRDPKRLMSGILQDSLEVKASIPEGAEEFWTELLGRESPVDVPEYNDPHARLDGHMDPISEEEVVKYLSQKSSEAPGPDGLTWRMLKEDKVKELTSLFNLWLYLGSVPSRICERRTTLIPKAPGTTDPSQYQPITVGSVLLRLYHSILGGRLESLLPISQCQKGFRQGDGIFFNSMLLQKCISDAKSKCRNLRLAFLDMRKAFDSVGHGALWAACKRLGIPEHLVRYYSEFYSMSSTRLVLGNTLSEEITSKRGIKQGDPMSVHLFNAVIDLCVQKLNCNIGYMMGGEKITHMAFADDIVLFAESKEGLSVNVELLNNELRKAGFEANPGKCATISIGARKGKWFSDGKSFLTIDRSKCRRYPLRRPTVPRRPGGCEASGVKP</sequence>
<dbReference type="PROSITE" id="PS50878">
    <property type="entry name" value="RT_POL"/>
    <property type="match status" value="1"/>
</dbReference>
<dbReference type="Gene3D" id="3.30.70.270">
    <property type="match status" value="1"/>
</dbReference>
<dbReference type="Pfam" id="PF00078">
    <property type="entry name" value="RVT_1"/>
    <property type="match status" value="1"/>
</dbReference>
<dbReference type="Proteomes" id="UP000593567">
    <property type="component" value="Unassembled WGS sequence"/>
</dbReference>
<name>A0A7J7JVV6_BUGNE</name>
<dbReference type="InterPro" id="IPR043128">
    <property type="entry name" value="Rev_trsase/Diguanyl_cyclase"/>
</dbReference>
<dbReference type="SUPFAM" id="SSF56672">
    <property type="entry name" value="DNA/RNA polymerases"/>
    <property type="match status" value="1"/>
</dbReference>
<dbReference type="AlphaFoldDB" id="A0A7J7JVV6"/>
<protein>
    <recommendedName>
        <fullName evidence="1">Reverse transcriptase domain-containing protein</fullName>
    </recommendedName>
</protein>
<proteinExistence type="predicted"/>
<dbReference type="CDD" id="cd01650">
    <property type="entry name" value="RT_nLTR_like"/>
    <property type="match status" value="1"/>
</dbReference>
<comment type="caution">
    <text evidence="2">The sequence shown here is derived from an EMBL/GenBank/DDBJ whole genome shotgun (WGS) entry which is preliminary data.</text>
</comment>
<organism evidence="2 3">
    <name type="scientific">Bugula neritina</name>
    <name type="common">Brown bryozoan</name>
    <name type="synonym">Sertularia neritina</name>
    <dbReference type="NCBI Taxonomy" id="10212"/>
    <lineage>
        <taxon>Eukaryota</taxon>
        <taxon>Metazoa</taxon>
        <taxon>Spiralia</taxon>
        <taxon>Lophotrochozoa</taxon>
        <taxon>Bryozoa</taxon>
        <taxon>Gymnolaemata</taxon>
        <taxon>Cheilostomatida</taxon>
        <taxon>Flustrina</taxon>
        <taxon>Buguloidea</taxon>
        <taxon>Bugulidae</taxon>
        <taxon>Bugula</taxon>
    </lineage>
</organism>
<feature type="domain" description="Reverse transcriptase" evidence="1">
    <location>
        <begin position="167"/>
        <end position="416"/>
    </location>
</feature>
<dbReference type="EMBL" id="VXIV02001759">
    <property type="protein sequence ID" value="KAF6030083.1"/>
    <property type="molecule type" value="Genomic_DNA"/>
</dbReference>
<evidence type="ECO:0000313" key="2">
    <source>
        <dbReference type="EMBL" id="KAF6030083.1"/>
    </source>
</evidence>
<dbReference type="InterPro" id="IPR043502">
    <property type="entry name" value="DNA/RNA_pol_sf"/>
</dbReference>
<dbReference type="InterPro" id="IPR000477">
    <property type="entry name" value="RT_dom"/>
</dbReference>
<keyword evidence="3" id="KW-1185">Reference proteome</keyword>
<dbReference type="PANTHER" id="PTHR19446">
    <property type="entry name" value="REVERSE TRANSCRIPTASES"/>
    <property type="match status" value="1"/>
</dbReference>
<reference evidence="2" key="1">
    <citation type="submission" date="2020-06" db="EMBL/GenBank/DDBJ databases">
        <title>Draft genome of Bugula neritina, a colonial animal packing powerful symbionts and potential medicines.</title>
        <authorList>
            <person name="Rayko M."/>
        </authorList>
    </citation>
    <scope>NUCLEOTIDE SEQUENCE [LARGE SCALE GENOMIC DNA]</scope>
    <source>
        <strain evidence="2">Kwan_BN1</strain>
    </source>
</reference>
<dbReference type="OrthoDB" id="6285785at2759"/>
<gene>
    <name evidence="2" type="ORF">EB796_011634</name>
</gene>
<evidence type="ECO:0000313" key="3">
    <source>
        <dbReference type="Proteomes" id="UP000593567"/>
    </source>
</evidence>
<accession>A0A7J7JVV6</accession>
<evidence type="ECO:0000259" key="1">
    <source>
        <dbReference type="PROSITE" id="PS50878"/>
    </source>
</evidence>